<sequence length="521" mass="58114">MSLSSQDDRPEPPRWIVCVLVLVTLGAAVYGGWLRVSSLDSAPLHADEAATGAKVLSMRLEGEGYVFDPRHYHGPLLTSATIPLARWRGETTWEDLTKQTLRIVPVVFSGLTVLLILLMWPSLRWGAVVAVAWVATSPFLVYYSRVYIHEPLQVFAAVMWLACALGYAAKPSWSKAVLGGLALGVMASNKETAAISVFSWCLAGVILAMVFCRSREQLAQQIRHHAPRALVAIGTALVVMTAFYTDFGRHPAGIIEFFKTYFVYETQADHSKPFSYYGWLLAWPKHRGGFWWCEGLIVLSAILGAILACRDRRAAAIRYIALSALIEVGVYSCIGYKTPWLMMVAWIQICLVAGYGVTALASRRHSMGWQLASVLMLCGALSWQTVQAQRAAHRFPVDERNPYAYVPTSKDVEKLERWLVGLAEAYPVMREKPLAVVGDQYWPLPWYLRGFENVGYWADLPEGVSGFPLVITLPDQGDAALAELAESHDAVPRSLRADTLLLVHIRRDIWLDYLDPERDDD</sequence>
<reference evidence="2 3" key="1">
    <citation type="submission" date="2020-08" db="EMBL/GenBank/DDBJ databases">
        <title>Genomic Encyclopedia of Type Strains, Phase IV (KMG-IV): sequencing the most valuable type-strain genomes for metagenomic binning, comparative biology and taxonomic classification.</title>
        <authorList>
            <person name="Goeker M."/>
        </authorList>
    </citation>
    <scope>NUCLEOTIDE SEQUENCE [LARGE SCALE GENOMIC DNA]</scope>
    <source>
        <strain evidence="2 3">DSM 103725</strain>
    </source>
</reference>
<feature type="transmembrane region" description="Helical" evidence="1">
    <location>
        <begin position="125"/>
        <end position="142"/>
    </location>
</feature>
<name>A0A7X0LM71_9BACT</name>
<dbReference type="AlphaFoldDB" id="A0A7X0LM71"/>
<feature type="transmembrane region" description="Helical" evidence="1">
    <location>
        <begin position="340"/>
        <end position="361"/>
    </location>
</feature>
<evidence type="ECO:0000313" key="3">
    <source>
        <dbReference type="Proteomes" id="UP000541810"/>
    </source>
</evidence>
<dbReference type="RefSeq" id="WP_184678818.1">
    <property type="nucleotide sequence ID" value="NZ_JACHGY010000001.1"/>
</dbReference>
<feature type="transmembrane region" description="Helical" evidence="1">
    <location>
        <begin position="316"/>
        <end position="334"/>
    </location>
</feature>
<evidence type="ECO:0000313" key="2">
    <source>
        <dbReference type="EMBL" id="MBB6431341.1"/>
    </source>
</evidence>
<dbReference type="EMBL" id="JACHGY010000001">
    <property type="protein sequence ID" value="MBB6431341.1"/>
    <property type="molecule type" value="Genomic_DNA"/>
</dbReference>
<feature type="transmembrane region" description="Helical" evidence="1">
    <location>
        <begin position="226"/>
        <end position="244"/>
    </location>
</feature>
<dbReference type="Proteomes" id="UP000541810">
    <property type="component" value="Unassembled WGS sequence"/>
</dbReference>
<feature type="transmembrane region" description="Helical" evidence="1">
    <location>
        <begin position="193"/>
        <end position="214"/>
    </location>
</feature>
<keyword evidence="3" id="KW-1185">Reference proteome</keyword>
<keyword evidence="1" id="KW-1133">Transmembrane helix</keyword>
<comment type="caution">
    <text evidence="2">The sequence shown here is derived from an EMBL/GenBank/DDBJ whole genome shotgun (WGS) entry which is preliminary data.</text>
</comment>
<feature type="transmembrane region" description="Helical" evidence="1">
    <location>
        <begin position="12"/>
        <end position="33"/>
    </location>
</feature>
<feature type="transmembrane region" description="Helical" evidence="1">
    <location>
        <begin position="289"/>
        <end position="309"/>
    </location>
</feature>
<accession>A0A7X0LM71</accession>
<evidence type="ECO:0000256" key="1">
    <source>
        <dbReference type="SAM" id="Phobius"/>
    </source>
</evidence>
<organism evidence="2 3">
    <name type="scientific">Algisphaera agarilytica</name>
    <dbReference type="NCBI Taxonomy" id="1385975"/>
    <lineage>
        <taxon>Bacteria</taxon>
        <taxon>Pseudomonadati</taxon>
        <taxon>Planctomycetota</taxon>
        <taxon>Phycisphaerae</taxon>
        <taxon>Phycisphaerales</taxon>
        <taxon>Phycisphaeraceae</taxon>
        <taxon>Algisphaera</taxon>
    </lineage>
</organism>
<proteinExistence type="predicted"/>
<gene>
    <name evidence="2" type="ORF">HNQ40_003147</name>
</gene>
<dbReference type="InterPro" id="IPR019962">
    <property type="entry name" value="CHP03663"/>
</dbReference>
<dbReference type="PANTHER" id="PTHR41710">
    <property type="entry name" value="GLYCOSYL TRANSFERASE, FAMILY 39"/>
    <property type="match status" value="1"/>
</dbReference>
<dbReference type="PANTHER" id="PTHR41710:SF2">
    <property type="entry name" value="GLYCOSYL TRANSFERASE FAMILY 39_83 DOMAIN-CONTAINING PROTEIN"/>
    <property type="match status" value="1"/>
</dbReference>
<protein>
    <submittedName>
        <fullName evidence="2">Uncharacterized protein (TIGR03663 family)</fullName>
    </submittedName>
</protein>
<keyword evidence="1" id="KW-0812">Transmembrane</keyword>
<keyword evidence="1" id="KW-0472">Membrane</keyword>
<feature type="transmembrane region" description="Helical" evidence="1">
    <location>
        <begin position="154"/>
        <end position="173"/>
    </location>
</feature>
<feature type="transmembrane region" description="Helical" evidence="1">
    <location>
        <begin position="101"/>
        <end position="119"/>
    </location>
</feature>